<name>A0ABR6XKU2_9BURK</name>
<dbReference type="Gene3D" id="1.10.110.10">
    <property type="entry name" value="Plant lipid-transfer and hydrophobic proteins"/>
    <property type="match status" value="1"/>
</dbReference>
<feature type="domain" description="Bifunctional inhibitor/plant lipid transfer protein/seed storage helical" evidence="3">
    <location>
        <begin position="47"/>
        <end position="142"/>
    </location>
</feature>
<dbReference type="EMBL" id="JACOFT010000014">
    <property type="protein sequence ID" value="MBC3813250.1"/>
    <property type="molecule type" value="Genomic_DNA"/>
</dbReference>
<feature type="signal peptide" evidence="2">
    <location>
        <begin position="1"/>
        <end position="19"/>
    </location>
</feature>
<reference evidence="4 5" key="1">
    <citation type="submission" date="2020-08" db="EMBL/GenBank/DDBJ databases">
        <title>Novel species isolated from subtropical streams in China.</title>
        <authorList>
            <person name="Lu H."/>
        </authorList>
    </citation>
    <scope>NUCLEOTIDE SEQUENCE [LARGE SCALE GENOMIC DNA]</scope>
    <source>
        <strain evidence="4 5">CCTCC AB 2015119</strain>
    </source>
</reference>
<dbReference type="InterPro" id="IPR036312">
    <property type="entry name" value="Bifun_inhib/LTP/seed_sf"/>
</dbReference>
<sequence length="156" mass="17590">MKIIFVFALLAIAACSASAQLDVFSQSYRQYQLQPHVLLQQQVLSPCNEFVRQQYNIAASPLWQSATFPLRNNQVLQQQCCQQLRLMAQQSQYQAINSVWATVQQQHLQQFGGLYFDQTLAQAQALLAFNLPSICGIYPSYYSAPSSVAIPYGALY</sequence>
<dbReference type="PROSITE" id="PS51257">
    <property type="entry name" value="PROKAR_LIPOPROTEIN"/>
    <property type="match status" value="1"/>
</dbReference>
<evidence type="ECO:0000256" key="2">
    <source>
        <dbReference type="SAM" id="SignalP"/>
    </source>
</evidence>
<accession>A0ABR6XKU2</accession>
<organism evidence="4 5">
    <name type="scientific">Undibacterium aquatile</name>
    <dbReference type="NCBI Taxonomy" id="1537398"/>
    <lineage>
        <taxon>Bacteria</taxon>
        <taxon>Pseudomonadati</taxon>
        <taxon>Pseudomonadota</taxon>
        <taxon>Betaproteobacteria</taxon>
        <taxon>Burkholderiales</taxon>
        <taxon>Oxalobacteraceae</taxon>
        <taxon>Undibacterium</taxon>
    </lineage>
</organism>
<dbReference type="PANTHER" id="PTHR33454">
    <property type="entry name" value="PROLAMIN PPROL 14P"/>
    <property type="match status" value="1"/>
</dbReference>
<protein>
    <recommendedName>
        <fullName evidence="3">Bifunctional inhibitor/plant lipid transfer protein/seed storage helical domain-containing protein</fullName>
    </recommendedName>
</protein>
<keyword evidence="5" id="KW-1185">Reference proteome</keyword>
<dbReference type="InterPro" id="IPR001954">
    <property type="entry name" value="Glia_glutenin"/>
</dbReference>
<dbReference type="PANTHER" id="PTHR33454:SF19">
    <property type="entry name" value="PROLAMIN PPROL 14P"/>
    <property type="match status" value="1"/>
</dbReference>
<evidence type="ECO:0000256" key="1">
    <source>
        <dbReference type="ARBA" id="ARBA00022729"/>
    </source>
</evidence>
<feature type="chain" id="PRO_5045320935" description="Bifunctional inhibitor/plant lipid transfer protein/seed storage helical domain-containing protein" evidence="2">
    <location>
        <begin position="20"/>
        <end position="156"/>
    </location>
</feature>
<evidence type="ECO:0000313" key="5">
    <source>
        <dbReference type="Proteomes" id="UP000637632"/>
    </source>
</evidence>
<gene>
    <name evidence="4" type="ORF">H8K26_17585</name>
</gene>
<dbReference type="SUPFAM" id="SSF47699">
    <property type="entry name" value="Bifunctional inhibitor/lipid-transfer protein/seed storage 2S albumin"/>
    <property type="match status" value="1"/>
</dbReference>
<dbReference type="Pfam" id="PF13016">
    <property type="entry name" value="Gliadin"/>
    <property type="match status" value="1"/>
</dbReference>
<proteinExistence type="predicted"/>
<evidence type="ECO:0000259" key="3">
    <source>
        <dbReference type="SMART" id="SM00499"/>
    </source>
</evidence>
<dbReference type="InterPro" id="IPR016140">
    <property type="entry name" value="Bifunc_inhib/LTP/seed_store"/>
</dbReference>
<dbReference type="SMART" id="SM00499">
    <property type="entry name" value="AAI"/>
    <property type="match status" value="1"/>
</dbReference>
<dbReference type="PRINTS" id="PR00208">
    <property type="entry name" value="GLIADGLUTEN"/>
</dbReference>
<dbReference type="Proteomes" id="UP000637632">
    <property type="component" value="Unassembled WGS sequence"/>
</dbReference>
<evidence type="ECO:0000313" key="4">
    <source>
        <dbReference type="EMBL" id="MBC3813250.1"/>
    </source>
</evidence>
<keyword evidence="1 2" id="KW-0732">Signal</keyword>
<comment type="caution">
    <text evidence="4">The sequence shown here is derived from an EMBL/GenBank/DDBJ whole genome shotgun (WGS) entry which is preliminary data.</text>
</comment>